<reference evidence="4 5" key="1">
    <citation type="journal article" date="2008" name="Nature">
        <title>The genome of the choanoflagellate Monosiga brevicollis and the origin of metazoans.</title>
        <authorList>
            <consortium name="JGI Sequencing"/>
            <person name="King N."/>
            <person name="Westbrook M.J."/>
            <person name="Young S.L."/>
            <person name="Kuo A."/>
            <person name="Abedin M."/>
            <person name="Chapman J."/>
            <person name="Fairclough S."/>
            <person name="Hellsten U."/>
            <person name="Isogai Y."/>
            <person name="Letunic I."/>
            <person name="Marr M."/>
            <person name="Pincus D."/>
            <person name="Putnam N."/>
            <person name="Rokas A."/>
            <person name="Wright K.J."/>
            <person name="Zuzow R."/>
            <person name="Dirks W."/>
            <person name="Good M."/>
            <person name="Goodstein D."/>
            <person name="Lemons D."/>
            <person name="Li W."/>
            <person name="Lyons J.B."/>
            <person name="Morris A."/>
            <person name="Nichols S."/>
            <person name="Richter D.J."/>
            <person name="Salamov A."/>
            <person name="Bork P."/>
            <person name="Lim W.A."/>
            <person name="Manning G."/>
            <person name="Miller W.T."/>
            <person name="McGinnis W."/>
            <person name="Shapiro H."/>
            <person name="Tjian R."/>
            <person name="Grigoriev I.V."/>
            <person name="Rokhsar D."/>
        </authorList>
    </citation>
    <scope>NUCLEOTIDE SEQUENCE [LARGE SCALE GENOMIC DNA]</scope>
    <source>
        <strain evidence="5">MX1 / ATCC 50154</strain>
    </source>
</reference>
<dbReference type="eggNOG" id="ENOG502SCWP">
    <property type="taxonomic scope" value="Eukaryota"/>
</dbReference>
<feature type="chain" id="PRO_5002742668" description="SCP domain-containing protein" evidence="2">
    <location>
        <begin position="20"/>
        <end position="562"/>
    </location>
</feature>
<keyword evidence="5" id="KW-1185">Reference proteome</keyword>
<dbReference type="InterPro" id="IPR014044">
    <property type="entry name" value="CAP_dom"/>
</dbReference>
<dbReference type="Pfam" id="PF00188">
    <property type="entry name" value="CAP"/>
    <property type="match status" value="1"/>
</dbReference>
<dbReference type="OMA" id="HERRDCK"/>
<evidence type="ECO:0000259" key="3">
    <source>
        <dbReference type="Pfam" id="PF00188"/>
    </source>
</evidence>
<sequence length="562" mass="62007">MIWRLPLFAVLLIVGRVVADSTTLVAPDFHGLTNEAPSPDGPRPARAAATVDEATRTRRAVGNLDKALVQQLYEQEYLGATNDFFSDASDLTACSTGITTNPLEHMLMVLKRVNFYRTMVGLLPAGLSLTKSAQCLESSLMMSANSMLSHYPDESWACYHTNGDEAAGRSNLHLGGFGVNSVDGYISDDGSNNMAVGHRRWILYPPLSEIGTGDVNPSESGYYPANTMWVINGDWTRLPTEPEAVLWPSAGYMPYQLLPSSRRWSVSIDNADFADATVTMTGPDGPVAVTIEYRNGGFGDPALSFHIDDESVMNRPLGADVTYHVTVSNYKLGGQTRTYEYDVIIFDTDAPAGDFCLQLQVSGRSGVNSIINGIYDQDASLLGVSYYKKQGSDFYLSHTTDWWFFATSPTAWSWFARMESSAVRPEDSQAAVEVYAAPWTEDPNVQITCLSYPDSDEPVDDDDKAGETDDDAGDDDDDEPTCNAGVGIYHERRDCKKHCKKQEASLPSSNWFKRAKKGYCLHACVCCPERIKKSDCRERCNGNFEWNKKDKKTGCKKLCTCL</sequence>
<evidence type="ECO:0000313" key="4">
    <source>
        <dbReference type="EMBL" id="EDQ88571.1"/>
    </source>
</evidence>
<gene>
    <name evidence="4" type="ORF">MONBRDRAFT_26152</name>
</gene>
<evidence type="ECO:0000256" key="2">
    <source>
        <dbReference type="SAM" id="SignalP"/>
    </source>
</evidence>
<dbReference type="RefSeq" id="XP_001746675.1">
    <property type="nucleotide sequence ID" value="XM_001746623.1"/>
</dbReference>
<keyword evidence="2" id="KW-0732">Signal</keyword>
<dbReference type="GeneID" id="5891837"/>
<proteinExistence type="predicted"/>
<evidence type="ECO:0000313" key="5">
    <source>
        <dbReference type="Proteomes" id="UP000001357"/>
    </source>
</evidence>
<dbReference type="Proteomes" id="UP000001357">
    <property type="component" value="Unassembled WGS sequence"/>
</dbReference>
<dbReference type="EMBL" id="CH991554">
    <property type="protein sequence ID" value="EDQ88571.1"/>
    <property type="molecule type" value="Genomic_DNA"/>
</dbReference>
<accession>A9V1I4</accession>
<dbReference type="KEGG" id="mbr:MONBRDRAFT_26152"/>
<name>A9V1I4_MONBE</name>
<organism evidence="4 5">
    <name type="scientific">Monosiga brevicollis</name>
    <name type="common">Choanoflagellate</name>
    <dbReference type="NCBI Taxonomy" id="81824"/>
    <lineage>
        <taxon>Eukaryota</taxon>
        <taxon>Choanoflagellata</taxon>
        <taxon>Craspedida</taxon>
        <taxon>Salpingoecidae</taxon>
        <taxon>Monosiga</taxon>
    </lineage>
</organism>
<dbReference type="AlphaFoldDB" id="A9V1I4"/>
<feature type="signal peptide" evidence="2">
    <location>
        <begin position="1"/>
        <end position="19"/>
    </location>
</feature>
<feature type="region of interest" description="Disordered" evidence="1">
    <location>
        <begin position="454"/>
        <end position="480"/>
    </location>
</feature>
<feature type="domain" description="SCP" evidence="3">
    <location>
        <begin position="110"/>
        <end position="230"/>
    </location>
</feature>
<protein>
    <recommendedName>
        <fullName evidence="3">SCP domain-containing protein</fullName>
    </recommendedName>
</protein>
<evidence type="ECO:0000256" key="1">
    <source>
        <dbReference type="SAM" id="MobiDB-lite"/>
    </source>
</evidence>
<dbReference type="InParanoid" id="A9V1I4"/>